<keyword evidence="5 6" id="KW-0472">Membrane</keyword>
<feature type="transmembrane region" description="Helical" evidence="6">
    <location>
        <begin position="6"/>
        <end position="29"/>
    </location>
</feature>
<protein>
    <submittedName>
        <fullName evidence="8">Cytochrome c biogenesis protein transmembrane region</fullName>
    </submittedName>
</protein>
<evidence type="ECO:0000256" key="4">
    <source>
        <dbReference type="ARBA" id="ARBA00022989"/>
    </source>
</evidence>
<accession>E6U448</accession>
<dbReference type="GO" id="GO:0017004">
    <property type="term" value="P:cytochrome complex assembly"/>
    <property type="evidence" value="ECO:0007669"/>
    <property type="project" value="InterPro"/>
</dbReference>
<feature type="transmembrane region" description="Helical" evidence="6">
    <location>
        <begin position="197"/>
        <end position="215"/>
    </location>
</feature>
<dbReference type="Proteomes" id="UP000001551">
    <property type="component" value="Chromosome"/>
</dbReference>
<dbReference type="InterPro" id="IPR051790">
    <property type="entry name" value="Cytochrome_c-biogenesis_DsbD"/>
</dbReference>
<reference evidence="8 9" key="1">
    <citation type="submission" date="2010-12" db="EMBL/GenBank/DDBJ databases">
        <title>Complete sequence of Ethanoligenens harbinense YUAN-3.</title>
        <authorList>
            <person name="Lucas S."/>
            <person name="Copeland A."/>
            <person name="Lapidus A."/>
            <person name="Cheng J.-F."/>
            <person name="Bruce D."/>
            <person name="Goodwin L."/>
            <person name="Pitluck S."/>
            <person name="Chertkov O."/>
            <person name="Misra M."/>
            <person name="Detter J.C."/>
            <person name="Han C."/>
            <person name="Tapia R."/>
            <person name="Land M."/>
            <person name="Hauser L."/>
            <person name="Jeffries C."/>
            <person name="Kyrpides N."/>
            <person name="Ivanova N."/>
            <person name="Mikhailova N."/>
            <person name="Wang A."/>
            <person name="Mouttaki H."/>
            <person name="He Z."/>
            <person name="Zhou J."/>
            <person name="Hemme C.L."/>
            <person name="Woyke T."/>
        </authorList>
    </citation>
    <scope>NUCLEOTIDE SEQUENCE [LARGE SCALE GENOMIC DNA]</scope>
    <source>
        <strain evidence="9">DSM 18485 / JCM 12961 / CGMCC 1.5033 / YUAN-3</strain>
    </source>
</reference>
<dbReference type="HOGENOM" id="CLU_053225_2_0_9"/>
<dbReference type="PANTHER" id="PTHR31272">
    <property type="entry name" value="CYTOCHROME C-TYPE BIOGENESIS PROTEIN HI_1454-RELATED"/>
    <property type="match status" value="1"/>
</dbReference>
<dbReference type="eggNOG" id="COG0785">
    <property type="taxonomic scope" value="Bacteria"/>
</dbReference>
<comment type="subcellular location">
    <subcellularLocation>
        <location evidence="1">Membrane</location>
        <topology evidence="1">Multi-pass membrane protein</topology>
    </subcellularLocation>
</comment>
<feature type="domain" description="Cytochrome C biogenesis protein transmembrane" evidence="7">
    <location>
        <begin position="5"/>
        <end position="210"/>
    </location>
</feature>
<evidence type="ECO:0000256" key="1">
    <source>
        <dbReference type="ARBA" id="ARBA00004141"/>
    </source>
</evidence>
<evidence type="ECO:0000256" key="6">
    <source>
        <dbReference type="SAM" id="Phobius"/>
    </source>
</evidence>
<dbReference type="PANTHER" id="PTHR31272:SF4">
    <property type="entry name" value="CYTOCHROME C-TYPE BIOGENESIS PROTEIN HI_1454-RELATED"/>
    <property type="match status" value="1"/>
</dbReference>
<dbReference type="STRING" id="663278.Ethha_0995"/>
<feature type="transmembrane region" description="Helical" evidence="6">
    <location>
        <begin position="79"/>
        <end position="101"/>
    </location>
</feature>
<feature type="transmembrane region" description="Helical" evidence="6">
    <location>
        <begin position="160"/>
        <end position="185"/>
    </location>
</feature>
<evidence type="ECO:0000313" key="8">
    <source>
        <dbReference type="EMBL" id="ADU26548.1"/>
    </source>
</evidence>
<comment type="similarity">
    <text evidence="2">Belongs to the DsbD family.</text>
</comment>
<organism evidence="8 9">
    <name type="scientific">Ethanoligenens harbinense (strain DSM 18485 / JCM 12961 / CGMCC 1.5033 / YUAN-3)</name>
    <dbReference type="NCBI Taxonomy" id="663278"/>
    <lineage>
        <taxon>Bacteria</taxon>
        <taxon>Bacillati</taxon>
        <taxon>Bacillota</taxon>
        <taxon>Clostridia</taxon>
        <taxon>Eubacteriales</taxon>
        <taxon>Oscillospiraceae</taxon>
        <taxon>Ethanoligenens</taxon>
    </lineage>
</organism>
<feature type="transmembrane region" description="Helical" evidence="6">
    <location>
        <begin position="122"/>
        <end position="148"/>
    </location>
</feature>
<sequence length="225" mass="23944">MTGLLTFLEGIVTFLSPCILPMLPVYVFYFAGGEATEARAGKKQVAFRALGFVLGFTTVFLLMGLAAGVFGHFLRGYAFWVHMTGGAVWVLFGLDYIGAFAKMRRPAGIHSQQRLWEGGTAYLFGLIFAVSWMPCVGVFLGSALVLAASAGGAAKGTLLLLLYSAGLGIPFVLCAVLIDSLRGALTAIRKHLRKIQLVCGFALMIVGVLMAFGLLDRALGLLSVL</sequence>
<evidence type="ECO:0000313" key="9">
    <source>
        <dbReference type="Proteomes" id="UP000001551"/>
    </source>
</evidence>
<evidence type="ECO:0000256" key="2">
    <source>
        <dbReference type="ARBA" id="ARBA00006143"/>
    </source>
</evidence>
<evidence type="ECO:0000256" key="5">
    <source>
        <dbReference type="ARBA" id="ARBA00023136"/>
    </source>
</evidence>
<evidence type="ECO:0000259" key="7">
    <source>
        <dbReference type="Pfam" id="PF02683"/>
    </source>
</evidence>
<dbReference type="EMBL" id="CP002400">
    <property type="protein sequence ID" value="ADU26548.1"/>
    <property type="molecule type" value="Genomic_DNA"/>
</dbReference>
<name>E6U448_ETHHY</name>
<proteinExistence type="inferred from homology"/>
<dbReference type="KEGG" id="eha:Ethha_0995"/>
<feature type="transmembrane region" description="Helical" evidence="6">
    <location>
        <begin position="50"/>
        <end position="73"/>
    </location>
</feature>
<dbReference type="Pfam" id="PF02683">
    <property type="entry name" value="DsbD_TM"/>
    <property type="match status" value="1"/>
</dbReference>
<keyword evidence="4 6" id="KW-1133">Transmembrane helix</keyword>
<keyword evidence="3 6" id="KW-0812">Transmembrane</keyword>
<dbReference type="GO" id="GO:0016020">
    <property type="term" value="C:membrane"/>
    <property type="evidence" value="ECO:0007669"/>
    <property type="project" value="UniProtKB-SubCell"/>
</dbReference>
<gene>
    <name evidence="8" type="ordered locus">Ethha_0995</name>
</gene>
<keyword evidence="9" id="KW-1185">Reference proteome</keyword>
<dbReference type="InterPro" id="IPR003834">
    <property type="entry name" value="Cyt_c_assmbl_TM_dom"/>
</dbReference>
<dbReference type="RefSeq" id="WP_013484909.1">
    <property type="nucleotide sequence ID" value="NC_014828.1"/>
</dbReference>
<dbReference type="AlphaFoldDB" id="E6U448"/>
<evidence type="ECO:0000256" key="3">
    <source>
        <dbReference type="ARBA" id="ARBA00022692"/>
    </source>
</evidence>